<dbReference type="PANTHER" id="PTHR46481">
    <property type="entry name" value="ZINC FINGER BED DOMAIN-CONTAINING PROTEIN 4"/>
    <property type="match status" value="1"/>
</dbReference>
<dbReference type="SMART" id="SM00614">
    <property type="entry name" value="ZnF_BED"/>
    <property type="match status" value="1"/>
</dbReference>
<evidence type="ECO:0000256" key="5">
    <source>
        <dbReference type="ARBA" id="ARBA00023242"/>
    </source>
</evidence>
<dbReference type="Proteomes" id="UP000298416">
    <property type="component" value="Unassembled WGS sequence"/>
</dbReference>
<keyword evidence="2" id="KW-0479">Metal-binding</keyword>
<keyword evidence="3" id="KW-0863">Zinc-finger</keyword>
<dbReference type="InterPro" id="IPR052035">
    <property type="entry name" value="ZnF_BED_domain_contain"/>
</dbReference>
<reference evidence="6" key="2">
    <citation type="submission" date="2020-08" db="EMBL/GenBank/DDBJ databases">
        <title>Plant Genome Project.</title>
        <authorList>
            <person name="Zhang R.-G."/>
        </authorList>
    </citation>
    <scope>NUCLEOTIDE SEQUENCE</scope>
    <source>
        <strain evidence="6">Huo1</strain>
        <tissue evidence="6">Leaf</tissue>
    </source>
</reference>
<evidence type="ECO:0000313" key="6">
    <source>
        <dbReference type="EMBL" id="KAG6427467.1"/>
    </source>
</evidence>
<gene>
    <name evidence="6" type="ORF">SASPL_111712</name>
</gene>
<keyword evidence="4" id="KW-0862">Zinc</keyword>
<dbReference type="GO" id="GO:0008270">
    <property type="term" value="F:zinc ion binding"/>
    <property type="evidence" value="ECO:0007669"/>
    <property type="project" value="UniProtKB-KW"/>
</dbReference>
<dbReference type="SUPFAM" id="SSF53098">
    <property type="entry name" value="Ribonuclease H-like"/>
    <property type="match status" value="1"/>
</dbReference>
<evidence type="ECO:0000256" key="1">
    <source>
        <dbReference type="ARBA" id="ARBA00004123"/>
    </source>
</evidence>
<sequence length="288" mass="33954">MKREREWRRRHKKKRKHVVRSDIWKKFDKVVEDSIQKGKCKLCGNTICADPKNNGTSAMWKHHASWLKKNEAEKNKTPLSQDELRQDIQERGRYALCRMIVLDEQPFRLVEREGFRLFCRDMLPSFNIPSRYTRCVAHILNLVVEDGMKQIGMTVVRVREAVKWIKGSSTRSKAFKDIAKAAMPYELVMKLFSDVTPQFGRDLRNLKHNDLTVGVPGEEDWIEVRKMCSFLQSFYAMTRLVSGTTYATSYSFLMEMCDIFLIIKRLEDDEDAEIRYMAKKMMEKLGKY</sequence>
<evidence type="ECO:0000313" key="7">
    <source>
        <dbReference type="Proteomes" id="UP000298416"/>
    </source>
</evidence>
<organism evidence="6">
    <name type="scientific">Salvia splendens</name>
    <name type="common">Scarlet sage</name>
    <dbReference type="NCBI Taxonomy" id="180675"/>
    <lineage>
        <taxon>Eukaryota</taxon>
        <taxon>Viridiplantae</taxon>
        <taxon>Streptophyta</taxon>
        <taxon>Embryophyta</taxon>
        <taxon>Tracheophyta</taxon>
        <taxon>Spermatophyta</taxon>
        <taxon>Magnoliopsida</taxon>
        <taxon>eudicotyledons</taxon>
        <taxon>Gunneridae</taxon>
        <taxon>Pentapetalae</taxon>
        <taxon>asterids</taxon>
        <taxon>lamiids</taxon>
        <taxon>Lamiales</taxon>
        <taxon>Lamiaceae</taxon>
        <taxon>Nepetoideae</taxon>
        <taxon>Mentheae</taxon>
        <taxon>Salviinae</taxon>
        <taxon>Salvia</taxon>
        <taxon>Salvia subgen. Calosphace</taxon>
        <taxon>core Calosphace</taxon>
    </lineage>
</organism>
<evidence type="ECO:0000256" key="3">
    <source>
        <dbReference type="ARBA" id="ARBA00022771"/>
    </source>
</evidence>
<comment type="caution">
    <text evidence="6">The sequence shown here is derived from an EMBL/GenBank/DDBJ whole genome shotgun (WGS) entry which is preliminary data.</text>
</comment>
<dbReference type="InterPro" id="IPR012337">
    <property type="entry name" value="RNaseH-like_sf"/>
</dbReference>
<proteinExistence type="predicted"/>
<evidence type="ECO:0008006" key="8">
    <source>
        <dbReference type="Google" id="ProtNLM"/>
    </source>
</evidence>
<dbReference type="GO" id="GO:0005634">
    <property type="term" value="C:nucleus"/>
    <property type="evidence" value="ECO:0007669"/>
    <property type="project" value="UniProtKB-SubCell"/>
</dbReference>
<name>A0A8X9A3L1_SALSN</name>
<dbReference type="EMBL" id="PNBA02000004">
    <property type="protein sequence ID" value="KAG6427467.1"/>
    <property type="molecule type" value="Genomic_DNA"/>
</dbReference>
<protein>
    <recommendedName>
        <fullName evidence="8">BED-type domain-containing protein</fullName>
    </recommendedName>
</protein>
<evidence type="ECO:0000256" key="2">
    <source>
        <dbReference type="ARBA" id="ARBA00022723"/>
    </source>
</evidence>
<accession>A0A8X9A3L1</accession>
<comment type="subcellular location">
    <subcellularLocation>
        <location evidence="1">Nucleus</location>
    </subcellularLocation>
</comment>
<keyword evidence="5" id="KW-0539">Nucleus</keyword>
<keyword evidence="7" id="KW-1185">Reference proteome</keyword>
<dbReference type="SUPFAM" id="SSF140996">
    <property type="entry name" value="Hermes dimerisation domain"/>
    <property type="match status" value="1"/>
</dbReference>
<dbReference type="PANTHER" id="PTHR46481:SF10">
    <property type="entry name" value="ZINC FINGER BED DOMAIN-CONTAINING PROTEIN 39"/>
    <property type="match status" value="1"/>
</dbReference>
<dbReference type="AlphaFoldDB" id="A0A8X9A3L1"/>
<evidence type="ECO:0000256" key="4">
    <source>
        <dbReference type="ARBA" id="ARBA00022833"/>
    </source>
</evidence>
<reference evidence="6" key="1">
    <citation type="submission" date="2018-01" db="EMBL/GenBank/DDBJ databases">
        <authorList>
            <person name="Mao J.F."/>
        </authorList>
    </citation>
    <scope>NUCLEOTIDE SEQUENCE</scope>
    <source>
        <strain evidence="6">Huo1</strain>
        <tissue evidence="6">Leaf</tissue>
    </source>
</reference>